<dbReference type="GO" id="GO:0000271">
    <property type="term" value="P:polysaccharide biosynthetic process"/>
    <property type="evidence" value="ECO:0007669"/>
    <property type="project" value="InterPro"/>
</dbReference>
<evidence type="ECO:0000313" key="2">
    <source>
        <dbReference type="Proteomes" id="UP000177376"/>
    </source>
</evidence>
<dbReference type="EMBL" id="MHIM01000014">
    <property type="protein sequence ID" value="OGY52594.1"/>
    <property type="molecule type" value="Genomic_DNA"/>
</dbReference>
<organism evidence="1 2">
    <name type="scientific">Candidatus Buchananbacteria bacterium RIFCSPLOWO2_01_FULL_39_33</name>
    <dbReference type="NCBI Taxonomy" id="1797543"/>
    <lineage>
        <taxon>Bacteria</taxon>
        <taxon>Candidatus Buchananiibacteriota</taxon>
    </lineage>
</organism>
<dbReference type="Pfam" id="PF05159">
    <property type="entry name" value="Capsule_synth"/>
    <property type="match status" value="1"/>
</dbReference>
<dbReference type="GO" id="GO:0015774">
    <property type="term" value="P:polysaccharide transport"/>
    <property type="evidence" value="ECO:0007669"/>
    <property type="project" value="InterPro"/>
</dbReference>
<name>A0A1G1YJZ1_9BACT</name>
<dbReference type="Proteomes" id="UP000177376">
    <property type="component" value="Unassembled WGS sequence"/>
</dbReference>
<proteinExistence type="predicted"/>
<reference evidence="1 2" key="1">
    <citation type="journal article" date="2016" name="Nat. Commun.">
        <title>Thousands of microbial genomes shed light on interconnected biogeochemical processes in an aquifer system.</title>
        <authorList>
            <person name="Anantharaman K."/>
            <person name="Brown C.T."/>
            <person name="Hug L.A."/>
            <person name="Sharon I."/>
            <person name="Castelle C.J."/>
            <person name="Probst A.J."/>
            <person name="Thomas B.C."/>
            <person name="Singh A."/>
            <person name="Wilkins M.J."/>
            <person name="Karaoz U."/>
            <person name="Brodie E.L."/>
            <person name="Williams K.H."/>
            <person name="Hubbard S.S."/>
            <person name="Banfield J.F."/>
        </authorList>
    </citation>
    <scope>NUCLEOTIDE SEQUENCE [LARGE SCALE GENOMIC DNA]</scope>
</reference>
<dbReference type="SUPFAM" id="SSF53756">
    <property type="entry name" value="UDP-Glycosyltransferase/glycogen phosphorylase"/>
    <property type="match status" value="1"/>
</dbReference>
<sequence>MKKGKRIFLNWADGSPERMKEILTLRNRGHQIVYWTGLPGDRSQVPDVIYHDHYAAWDNVSAESVDPSEFPPPSADLIKEFYETESLILTMMNKRYDGICVDERRHIYYNMLGYWYGILKKYRPDVVGFHGVPHTVYNYIIYTLAKKIGIKTVMFEDPWVAERFLMYTDFKEGNKPLLMELKKNQGKNFSLDDLSPRLKEYYLNQTNPKQDSTPVYMKHWKKKHSTLNRIIFRVNLLKNSIKDFSVFKKVPAFIIRQFGPNLEREYGKLTILPDFSKKFVYVPLGFQPERTTSPQGDMFVDQILMIETISASLPKDWIIYVKEHPSQWWLRSGIRYSCARYKGYYRRIAKIKNVKLVPITTNTYNLIDKAQAVAVATGTAGWEALLRSKPTLAFGYPWYRDCPELFRVNSVELCKSALDKINNGWKVNQQKMIYYLKCFDNVALHGSPEVFVAKKSKVSEQETRDNMFKAFVTEVENLP</sequence>
<dbReference type="AlphaFoldDB" id="A0A1G1YJZ1"/>
<evidence type="ECO:0008006" key="3">
    <source>
        <dbReference type="Google" id="ProtNLM"/>
    </source>
</evidence>
<dbReference type="InterPro" id="IPR007833">
    <property type="entry name" value="Capsule_polysaccharide_synth"/>
</dbReference>
<accession>A0A1G1YJZ1</accession>
<protein>
    <recommendedName>
        <fullName evidence="3">Capsule polysaccharide biosynthesis protein</fullName>
    </recommendedName>
</protein>
<gene>
    <name evidence="1" type="ORF">A3A02_04265</name>
</gene>
<evidence type="ECO:0000313" key="1">
    <source>
        <dbReference type="EMBL" id="OGY52594.1"/>
    </source>
</evidence>
<comment type="caution">
    <text evidence="1">The sequence shown here is derived from an EMBL/GenBank/DDBJ whole genome shotgun (WGS) entry which is preliminary data.</text>
</comment>